<dbReference type="RefSeq" id="WP_306352433.1">
    <property type="nucleotide sequence ID" value="NZ_JASAWV010000033.1"/>
</dbReference>
<dbReference type="Proteomes" id="UP001226020">
    <property type="component" value="Unassembled WGS sequence"/>
</dbReference>
<dbReference type="InterPro" id="IPR013383">
    <property type="entry name" value="CRISPR-assoc_prot_DxTHG_CS"/>
</dbReference>
<dbReference type="Gene3D" id="3.40.50.10640">
    <property type="entry name" value="SSO1389-like"/>
    <property type="match status" value="1"/>
</dbReference>
<dbReference type="InterPro" id="IPR053857">
    <property type="entry name" value="Csx1_CARF"/>
</dbReference>
<dbReference type="NCBIfam" id="TIGR02549">
    <property type="entry name" value="CRISPR_DxTHG"/>
    <property type="match status" value="1"/>
</dbReference>
<sequence>MSHKLLTVLGKAIKGDYRTANYQFDDDCITSSYFGLALNKKIDADKIIVLGTSGSMWDNFFLQLNGADNFESEILQLTELAQQDKVSQTILDNLIDKINACNDNKYQCKLISYAKTEAEQLDFIQQVLDLCYEKDKVTLDITHGLRHLPLLVQQVAQLLPLIKNIKIEGIYYGALDLTQDNTTPVMNLNGLLLINEWKKAFNIYEVYRDMNAFSDVLEKTLPNDNSYKEIINNIKKASFYNQTHSTEKEIFAIKTFLKIINDKKETLPPVFNLFLPRLQKELNWVDEKGLWQQKGKLAKTALKNNRYINAALFGFEAIELRLCEHLNISQLQFSDKKENIMNYLNQDEECYKKIRIKYHLLRRMRNFIAHGKDEDTPQFIIDLMENENKLRRELLSTIDSLLNKPLP</sequence>
<dbReference type="Pfam" id="PF22230">
    <property type="entry name" value="Csx1_CARF"/>
    <property type="match status" value="1"/>
</dbReference>
<dbReference type="AlphaFoldDB" id="A0AAW8CKB5"/>
<reference evidence="2 3" key="1">
    <citation type="journal article" date="2023" name="Front. Microbiol.">
        <title>Phylogeography and host specificity of Pasteurellaceae pathogenic to sea-farmed fish in the north-east Atlantic.</title>
        <authorList>
            <person name="Gulla S."/>
            <person name="Colquhoun D.J."/>
            <person name="Olsen A.B."/>
            <person name="Spilsberg B."/>
            <person name="Lagesen K."/>
            <person name="Aakesson C.P."/>
            <person name="Strom S."/>
            <person name="Manji F."/>
            <person name="Birkbeck T.H."/>
            <person name="Nilsen H.K."/>
        </authorList>
    </citation>
    <scope>NUCLEOTIDE SEQUENCE [LARGE SCALE GENOMIC DNA]</scope>
    <source>
        <strain evidence="2 3">NVIB3131</strain>
    </source>
</reference>
<evidence type="ECO:0000313" key="2">
    <source>
        <dbReference type="EMBL" id="MDP8149472.1"/>
    </source>
</evidence>
<dbReference type="NCBIfam" id="TIGR02221">
    <property type="entry name" value="cas_TM1812"/>
    <property type="match status" value="1"/>
</dbReference>
<evidence type="ECO:0000313" key="3">
    <source>
        <dbReference type="Proteomes" id="UP001226020"/>
    </source>
</evidence>
<protein>
    <submittedName>
        <fullName evidence="2">TIGR02221 family CRISPR-associated protein</fullName>
    </submittedName>
</protein>
<keyword evidence="3" id="KW-1185">Reference proteome</keyword>
<dbReference type="SUPFAM" id="SSF160980">
    <property type="entry name" value="SSO1389-like"/>
    <property type="match status" value="1"/>
</dbReference>
<evidence type="ECO:0000259" key="1">
    <source>
        <dbReference type="Pfam" id="PF22230"/>
    </source>
</evidence>
<proteinExistence type="predicted"/>
<dbReference type="EMBL" id="JASAXT010000032">
    <property type="protein sequence ID" value="MDP8149472.1"/>
    <property type="molecule type" value="Genomic_DNA"/>
</dbReference>
<feature type="domain" description="CRISPR system endoribonuclease Csx1 CARF" evidence="1">
    <location>
        <begin position="16"/>
        <end position="159"/>
    </location>
</feature>
<organism evidence="2 3">
    <name type="scientific">Phocoenobacter atlanticus subsp. atlanticus</name>
    <dbReference type="NCBI Taxonomy" id="3061285"/>
    <lineage>
        <taxon>Bacteria</taxon>
        <taxon>Pseudomonadati</taxon>
        <taxon>Pseudomonadota</taxon>
        <taxon>Gammaproteobacteria</taxon>
        <taxon>Pasteurellales</taxon>
        <taxon>Pasteurellaceae</taxon>
        <taxon>Phocoenobacter</taxon>
        <taxon>Phocoenobacter atlanticus</taxon>
    </lineage>
</organism>
<name>A0AAW8CKB5_9PAST</name>
<accession>A0AAW8CKB5</accession>
<comment type="caution">
    <text evidence="2">The sequence shown here is derived from an EMBL/GenBank/DDBJ whole genome shotgun (WGS) entry which is preliminary data.</text>
</comment>
<gene>
    <name evidence="2" type="primary">csx2</name>
    <name evidence="2" type="ORF">QJU57_10370</name>
</gene>
<dbReference type="InterPro" id="IPR011742">
    <property type="entry name" value="CRISPR-assoc_prot_TM1812"/>
</dbReference>